<dbReference type="Proteomes" id="UP000286246">
    <property type="component" value="Unassembled WGS sequence"/>
</dbReference>
<keyword evidence="1" id="KW-1133">Transmembrane helix</keyword>
<keyword evidence="1" id="KW-0472">Membrane</keyword>
<evidence type="ECO:0000256" key="1">
    <source>
        <dbReference type="SAM" id="Phobius"/>
    </source>
</evidence>
<sequence length="75" mass="8962">MWAFTFLFVADIVLWQLLAVLEFMLKIYSLYMLFKHRERNRPFLLPSFLMIVLVPLFGSLIFLFTTKVKNNSNLT</sequence>
<evidence type="ECO:0008006" key="4">
    <source>
        <dbReference type="Google" id="ProtNLM"/>
    </source>
</evidence>
<accession>A0A420B6I3</accession>
<keyword evidence="1" id="KW-0812">Transmembrane</keyword>
<protein>
    <recommendedName>
        <fullName evidence="4">Phospholipase D-like protein</fullName>
    </recommendedName>
</protein>
<comment type="caution">
    <text evidence="2">The sequence shown here is derived from an EMBL/GenBank/DDBJ whole genome shotgun (WGS) entry which is preliminary data.</text>
</comment>
<evidence type="ECO:0000313" key="2">
    <source>
        <dbReference type="EMBL" id="RKE52292.1"/>
    </source>
</evidence>
<dbReference type="AlphaFoldDB" id="A0A420B6I3"/>
<gene>
    <name evidence="2" type="ORF">DFQ12_2526</name>
</gene>
<feature type="transmembrane region" description="Helical" evidence="1">
    <location>
        <begin position="12"/>
        <end position="31"/>
    </location>
</feature>
<dbReference type="EMBL" id="RAPY01000002">
    <property type="protein sequence ID" value="RKE52292.1"/>
    <property type="molecule type" value="Genomic_DNA"/>
</dbReference>
<proteinExistence type="predicted"/>
<name>A0A420B6I3_SPHD1</name>
<keyword evidence="3" id="KW-1185">Reference proteome</keyword>
<feature type="transmembrane region" description="Helical" evidence="1">
    <location>
        <begin position="43"/>
        <end position="65"/>
    </location>
</feature>
<evidence type="ECO:0000313" key="3">
    <source>
        <dbReference type="Proteomes" id="UP000286246"/>
    </source>
</evidence>
<organism evidence="2 3">
    <name type="scientific">Sphingobacterium detergens</name>
    <dbReference type="NCBI Taxonomy" id="1145106"/>
    <lineage>
        <taxon>Bacteria</taxon>
        <taxon>Pseudomonadati</taxon>
        <taxon>Bacteroidota</taxon>
        <taxon>Sphingobacteriia</taxon>
        <taxon>Sphingobacteriales</taxon>
        <taxon>Sphingobacteriaceae</taxon>
        <taxon>Sphingobacterium</taxon>
    </lineage>
</organism>
<reference evidence="2 3" key="1">
    <citation type="submission" date="2018-09" db="EMBL/GenBank/DDBJ databases">
        <title>Genomic Encyclopedia of Type Strains, Phase III (KMG-III): the genomes of soil and plant-associated and newly described type strains.</title>
        <authorList>
            <person name="Whitman W."/>
        </authorList>
    </citation>
    <scope>NUCLEOTIDE SEQUENCE [LARGE SCALE GENOMIC DNA]</scope>
    <source>
        <strain evidence="2 3">CECT 7938</strain>
    </source>
</reference>